<keyword evidence="3" id="KW-0677">Repeat</keyword>
<sequence>MIQKDLESHDFGFSVSGRLLEKGFCQHDHPDGPADQGFKAFDRILQVNRVRTRDLDCCLTVPLIMEAGDSLDLVISRNPLAAADTGLPDECDHPSNSVFCFPEHRTTNGIAL</sequence>
<dbReference type="EMBL" id="BRZM01000318">
    <property type="protein sequence ID" value="GLD70012.1"/>
    <property type="molecule type" value="Genomic_DNA"/>
</dbReference>
<dbReference type="InterPro" id="IPR036034">
    <property type="entry name" value="PDZ_sf"/>
</dbReference>
<accession>A0AAD3NDV1</accession>
<dbReference type="PANTHER" id="PTHR46227:SF5">
    <property type="entry name" value="GLUTAMATE RECEPTOR INTERACTING PROTEIN 2 ISOFORM X1"/>
    <property type="match status" value="1"/>
</dbReference>
<dbReference type="InterPro" id="IPR001478">
    <property type="entry name" value="PDZ"/>
</dbReference>
<dbReference type="SUPFAM" id="SSF50156">
    <property type="entry name" value="PDZ domain-like"/>
    <property type="match status" value="1"/>
</dbReference>
<evidence type="ECO:0000313" key="6">
    <source>
        <dbReference type="Proteomes" id="UP001279410"/>
    </source>
</evidence>
<dbReference type="AlphaFoldDB" id="A0AAD3NDV1"/>
<evidence type="ECO:0000256" key="2">
    <source>
        <dbReference type="ARBA" id="ARBA00022490"/>
    </source>
</evidence>
<name>A0AAD3NDV1_LATJO</name>
<organism evidence="5 6">
    <name type="scientific">Lates japonicus</name>
    <name type="common">Japanese lates</name>
    <dbReference type="NCBI Taxonomy" id="270547"/>
    <lineage>
        <taxon>Eukaryota</taxon>
        <taxon>Metazoa</taxon>
        <taxon>Chordata</taxon>
        <taxon>Craniata</taxon>
        <taxon>Vertebrata</taxon>
        <taxon>Euteleostomi</taxon>
        <taxon>Actinopterygii</taxon>
        <taxon>Neopterygii</taxon>
        <taxon>Teleostei</taxon>
        <taxon>Neoteleostei</taxon>
        <taxon>Acanthomorphata</taxon>
        <taxon>Carangaria</taxon>
        <taxon>Carangaria incertae sedis</taxon>
        <taxon>Centropomidae</taxon>
        <taxon>Lates</taxon>
    </lineage>
</organism>
<dbReference type="GO" id="GO:0098887">
    <property type="term" value="P:neurotransmitter receptor transport, endosome to postsynaptic membrane"/>
    <property type="evidence" value="ECO:0007669"/>
    <property type="project" value="TreeGrafter"/>
</dbReference>
<keyword evidence="2" id="KW-0963">Cytoplasm</keyword>
<feature type="domain" description="PDZ" evidence="4">
    <location>
        <begin position="1"/>
        <end position="79"/>
    </location>
</feature>
<evidence type="ECO:0000259" key="4">
    <source>
        <dbReference type="PROSITE" id="PS50106"/>
    </source>
</evidence>
<keyword evidence="5" id="KW-0675">Receptor</keyword>
<protein>
    <submittedName>
        <fullName evidence="5">Glutamate receptor-interacting protein 2-like isoform X1</fullName>
    </submittedName>
</protein>
<evidence type="ECO:0000313" key="5">
    <source>
        <dbReference type="EMBL" id="GLD70012.1"/>
    </source>
</evidence>
<evidence type="ECO:0000256" key="3">
    <source>
        <dbReference type="ARBA" id="ARBA00022737"/>
    </source>
</evidence>
<dbReference type="GO" id="GO:0005737">
    <property type="term" value="C:cytoplasm"/>
    <property type="evidence" value="ECO:0007669"/>
    <property type="project" value="UniProtKB-SubCell"/>
</dbReference>
<dbReference type="PROSITE" id="PS50106">
    <property type="entry name" value="PDZ"/>
    <property type="match status" value="1"/>
</dbReference>
<dbReference type="InterPro" id="IPR043545">
    <property type="entry name" value="GRIP1/2"/>
</dbReference>
<dbReference type="PANTHER" id="PTHR46227">
    <property type="entry name" value="GLUTAMATE RECEPTOR-INTERACTING PROTEIN GRIP"/>
    <property type="match status" value="1"/>
</dbReference>
<keyword evidence="6" id="KW-1185">Reference proteome</keyword>
<dbReference type="Proteomes" id="UP001279410">
    <property type="component" value="Unassembled WGS sequence"/>
</dbReference>
<comment type="caution">
    <text evidence="5">The sequence shown here is derived from an EMBL/GenBank/DDBJ whole genome shotgun (WGS) entry which is preliminary data.</text>
</comment>
<dbReference type="Gene3D" id="2.30.42.10">
    <property type="match status" value="1"/>
</dbReference>
<gene>
    <name evidence="5" type="ORF">AKAME5_002132900</name>
</gene>
<dbReference type="SMART" id="SM00228">
    <property type="entry name" value="PDZ"/>
    <property type="match status" value="1"/>
</dbReference>
<proteinExistence type="predicted"/>
<evidence type="ECO:0000256" key="1">
    <source>
        <dbReference type="ARBA" id="ARBA00004496"/>
    </source>
</evidence>
<comment type="subcellular location">
    <subcellularLocation>
        <location evidence="1">Cytoplasm</location>
    </subcellularLocation>
</comment>
<reference evidence="5" key="1">
    <citation type="submission" date="2022-08" db="EMBL/GenBank/DDBJ databases">
        <title>Genome sequencing of akame (Lates japonicus).</title>
        <authorList>
            <person name="Hashiguchi Y."/>
            <person name="Takahashi H."/>
        </authorList>
    </citation>
    <scope>NUCLEOTIDE SEQUENCE</scope>
    <source>
        <strain evidence="5">Kochi</strain>
    </source>
</reference>